<keyword evidence="4 7" id="KW-0067">ATP-binding</keyword>
<dbReference type="PROSITE" id="PS51194">
    <property type="entry name" value="HELICASE_CTER"/>
    <property type="match status" value="1"/>
</dbReference>
<evidence type="ECO:0000313" key="13">
    <source>
        <dbReference type="Proteomes" id="UP000004947"/>
    </source>
</evidence>
<dbReference type="InterPro" id="IPR027417">
    <property type="entry name" value="P-loop_NTPase"/>
</dbReference>
<dbReference type="PROSITE" id="PS51195">
    <property type="entry name" value="Q_MOTIF"/>
    <property type="match status" value="1"/>
</dbReference>
<comment type="similarity">
    <text evidence="5 7">Belongs to the DEAD box helicase family.</text>
</comment>
<dbReference type="PANTHER" id="PTHR47959:SF13">
    <property type="entry name" value="ATP-DEPENDENT RNA HELICASE RHLE"/>
    <property type="match status" value="1"/>
</dbReference>
<evidence type="ECO:0000256" key="7">
    <source>
        <dbReference type="RuleBase" id="RU000492"/>
    </source>
</evidence>
<keyword evidence="1 7" id="KW-0547">Nucleotide-binding</keyword>
<dbReference type="CDD" id="cd18787">
    <property type="entry name" value="SF2_C_DEAD"/>
    <property type="match status" value="1"/>
</dbReference>
<protein>
    <submittedName>
        <fullName evidence="12">DEAD/DEAH box helicase-like protein</fullName>
    </submittedName>
</protein>
<feature type="short sequence motif" description="Q motif" evidence="6">
    <location>
        <begin position="1"/>
        <end position="29"/>
    </location>
</feature>
<dbReference type="OrthoDB" id="9808889at2"/>
<name>A6DHU9_9BACT</name>
<evidence type="ECO:0000256" key="6">
    <source>
        <dbReference type="PROSITE-ProRule" id="PRU00552"/>
    </source>
</evidence>
<evidence type="ECO:0000313" key="12">
    <source>
        <dbReference type="EMBL" id="EDM28603.1"/>
    </source>
</evidence>
<dbReference type="eggNOG" id="COG0513">
    <property type="taxonomic scope" value="Bacteria"/>
</dbReference>
<dbReference type="STRING" id="313628.LNTAR_08539"/>
<dbReference type="PANTHER" id="PTHR47959">
    <property type="entry name" value="ATP-DEPENDENT RNA HELICASE RHLE-RELATED"/>
    <property type="match status" value="1"/>
</dbReference>
<dbReference type="SMART" id="SM00487">
    <property type="entry name" value="DEXDc"/>
    <property type="match status" value="1"/>
</dbReference>
<feature type="region of interest" description="Disordered" evidence="8">
    <location>
        <begin position="380"/>
        <end position="412"/>
    </location>
</feature>
<dbReference type="InterPro" id="IPR014014">
    <property type="entry name" value="RNA_helicase_DEAD_Q_motif"/>
</dbReference>
<dbReference type="GO" id="GO:0003676">
    <property type="term" value="F:nucleic acid binding"/>
    <property type="evidence" value="ECO:0007669"/>
    <property type="project" value="InterPro"/>
</dbReference>
<dbReference type="InterPro" id="IPR050079">
    <property type="entry name" value="DEAD_box_RNA_helicase"/>
</dbReference>
<evidence type="ECO:0000256" key="2">
    <source>
        <dbReference type="ARBA" id="ARBA00022801"/>
    </source>
</evidence>
<organism evidence="12 13">
    <name type="scientific">Lentisphaera araneosa HTCC2155</name>
    <dbReference type="NCBI Taxonomy" id="313628"/>
    <lineage>
        <taxon>Bacteria</taxon>
        <taxon>Pseudomonadati</taxon>
        <taxon>Lentisphaerota</taxon>
        <taxon>Lentisphaeria</taxon>
        <taxon>Lentisphaerales</taxon>
        <taxon>Lentisphaeraceae</taxon>
        <taxon>Lentisphaera</taxon>
    </lineage>
</organism>
<evidence type="ECO:0000256" key="4">
    <source>
        <dbReference type="ARBA" id="ARBA00022840"/>
    </source>
</evidence>
<dbReference type="InterPro" id="IPR044742">
    <property type="entry name" value="DEAD/DEAH_RhlB"/>
</dbReference>
<dbReference type="InterPro" id="IPR000629">
    <property type="entry name" value="RNA-helicase_DEAD-box_CS"/>
</dbReference>
<proteinExistence type="inferred from homology"/>
<feature type="compositionally biased region" description="Basic and acidic residues" evidence="8">
    <location>
        <begin position="402"/>
        <end position="412"/>
    </location>
</feature>
<feature type="domain" description="DEAD-box RNA helicase Q" evidence="11">
    <location>
        <begin position="1"/>
        <end position="29"/>
    </location>
</feature>
<feature type="domain" description="Helicase C-terminal" evidence="10">
    <location>
        <begin position="235"/>
        <end position="389"/>
    </location>
</feature>
<evidence type="ECO:0000256" key="1">
    <source>
        <dbReference type="ARBA" id="ARBA00022741"/>
    </source>
</evidence>
<dbReference type="RefSeq" id="WP_007277484.1">
    <property type="nucleotide sequence ID" value="NZ_ABCK01000004.1"/>
</dbReference>
<sequence>MSFEQLNFPDYLSRAVDNLNFSEATDIQAKAIPLIQEGKDLLAESQTGTGKTLAFSFPLIERINTLPPKKKKISILGLVLVPTRELALQVEKAFTNYAEFSLRPIKTATLIGGENIDGQIRKLRMGLDVLIATPGRIIELINLGEVRLVELEMLILDEADKMLDLGFADELKELLEALPKKRQNLLFSATLPQKVQQLAEEFLNAAVELRISRDQITGDNIEQRVIEVDANLRRQVLQKLFKDEQWKHTIIFVSSKRSAFNLANKLKKAGIQAQDFHGDLTQDERIKVLKRFQNKDFPILIATDIAARGIDISKLSHVINYDLPRSPMDYVHRIGRTGRAGQKGVAISFINPATEDHFKTIQKQAGIKLEKERIEGFDQITPVEVKQAKGPIKGKRKSKKDKLREKKDKSSS</sequence>
<reference evidence="12 13" key="1">
    <citation type="journal article" date="2010" name="J. Bacteriol.">
        <title>Genome sequence of Lentisphaera araneosa HTCC2155T, the type species of the order Lentisphaerales in the phylum Lentisphaerae.</title>
        <authorList>
            <person name="Thrash J.C."/>
            <person name="Cho J.C."/>
            <person name="Vergin K.L."/>
            <person name="Morris R.M."/>
            <person name="Giovannoni S.J."/>
        </authorList>
    </citation>
    <scope>NUCLEOTIDE SEQUENCE [LARGE SCALE GENOMIC DNA]</scope>
    <source>
        <strain evidence="12 13">HTCC2155</strain>
    </source>
</reference>
<dbReference type="Pfam" id="PF00271">
    <property type="entry name" value="Helicase_C"/>
    <property type="match status" value="1"/>
</dbReference>
<dbReference type="PROSITE" id="PS00039">
    <property type="entry name" value="DEAD_ATP_HELICASE"/>
    <property type="match status" value="1"/>
</dbReference>
<evidence type="ECO:0000256" key="5">
    <source>
        <dbReference type="ARBA" id="ARBA00038437"/>
    </source>
</evidence>
<dbReference type="Pfam" id="PF00270">
    <property type="entry name" value="DEAD"/>
    <property type="match status" value="1"/>
</dbReference>
<keyword evidence="13" id="KW-1185">Reference proteome</keyword>
<evidence type="ECO:0000256" key="3">
    <source>
        <dbReference type="ARBA" id="ARBA00022806"/>
    </source>
</evidence>
<dbReference type="InterPro" id="IPR014001">
    <property type="entry name" value="Helicase_ATP-bd"/>
</dbReference>
<dbReference type="GO" id="GO:0005524">
    <property type="term" value="F:ATP binding"/>
    <property type="evidence" value="ECO:0007669"/>
    <property type="project" value="UniProtKB-KW"/>
</dbReference>
<evidence type="ECO:0000259" key="10">
    <source>
        <dbReference type="PROSITE" id="PS51194"/>
    </source>
</evidence>
<dbReference type="GO" id="GO:0005829">
    <property type="term" value="C:cytosol"/>
    <property type="evidence" value="ECO:0007669"/>
    <property type="project" value="TreeGrafter"/>
</dbReference>
<feature type="domain" description="Helicase ATP-binding" evidence="9">
    <location>
        <begin position="32"/>
        <end position="209"/>
    </location>
</feature>
<keyword evidence="3 7" id="KW-0347">Helicase</keyword>
<comment type="caution">
    <text evidence="12">The sequence shown here is derived from an EMBL/GenBank/DDBJ whole genome shotgun (WGS) entry which is preliminary data.</text>
</comment>
<evidence type="ECO:0000259" key="9">
    <source>
        <dbReference type="PROSITE" id="PS51192"/>
    </source>
</evidence>
<dbReference type="SMART" id="SM00490">
    <property type="entry name" value="HELICc"/>
    <property type="match status" value="1"/>
</dbReference>
<evidence type="ECO:0000256" key="8">
    <source>
        <dbReference type="SAM" id="MobiDB-lite"/>
    </source>
</evidence>
<accession>A6DHU9</accession>
<dbReference type="Gene3D" id="3.40.50.300">
    <property type="entry name" value="P-loop containing nucleotide triphosphate hydrolases"/>
    <property type="match status" value="2"/>
</dbReference>
<gene>
    <name evidence="12" type="ORF">LNTAR_08539</name>
</gene>
<dbReference type="GO" id="GO:0003724">
    <property type="term" value="F:RNA helicase activity"/>
    <property type="evidence" value="ECO:0007669"/>
    <property type="project" value="InterPro"/>
</dbReference>
<evidence type="ECO:0000259" key="11">
    <source>
        <dbReference type="PROSITE" id="PS51195"/>
    </source>
</evidence>
<keyword evidence="2 7" id="KW-0378">Hydrolase</keyword>
<dbReference type="CDD" id="cd00268">
    <property type="entry name" value="DEADc"/>
    <property type="match status" value="1"/>
</dbReference>
<dbReference type="Proteomes" id="UP000004947">
    <property type="component" value="Unassembled WGS sequence"/>
</dbReference>
<dbReference type="GO" id="GO:0016787">
    <property type="term" value="F:hydrolase activity"/>
    <property type="evidence" value="ECO:0007669"/>
    <property type="project" value="UniProtKB-KW"/>
</dbReference>
<feature type="compositionally biased region" description="Basic residues" evidence="8">
    <location>
        <begin position="392"/>
        <end position="401"/>
    </location>
</feature>
<dbReference type="AlphaFoldDB" id="A6DHU9"/>
<dbReference type="InterPro" id="IPR011545">
    <property type="entry name" value="DEAD/DEAH_box_helicase_dom"/>
</dbReference>
<dbReference type="SUPFAM" id="SSF52540">
    <property type="entry name" value="P-loop containing nucleoside triphosphate hydrolases"/>
    <property type="match status" value="1"/>
</dbReference>
<dbReference type="EMBL" id="ABCK01000004">
    <property type="protein sequence ID" value="EDM28603.1"/>
    <property type="molecule type" value="Genomic_DNA"/>
</dbReference>
<dbReference type="InterPro" id="IPR001650">
    <property type="entry name" value="Helicase_C-like"/>
</dbReference>
<dbReference type="PROSITE" id="PS51192">
    <property type="entry name" value="HELICASE_ATP_BIND_1"/>
    <property type="match status" value="1"/>
</dbReference>